<sequence length="189" mass="21632">EQRYKDEKENWKTHYSRAMQEKRDLEQTLAQERQQTNVNAQHAQQQISIWSNRYAQYAAEVERLQAALQASNTLSETRAKELSSARTFLAVTDDSSGADVVKLVSSLNDQVLQFAAQFMDTVEVRDVENQIQTDEVEGDILKAKEHFRGLFGNLVDMLPTLKIENLEFVSQCALQAILLELCTEVIHAW</sequence>
<dbReference type="EMBL" id="ML179333">
    <property type="protein sequence ID" value="THU90493.1"/>
    <property type="molecule type" value="Genomic_DNA"/>
</dbReference>
<feature type="coiled-coil region" evidence="1">
    <location>
        <begin position="8"/>
        <end position="74"/>
    </location>
</feature>
<dbReference type="OrthoDB" id="3147752at2759"/>
<name>A0A4S8LNE7_DENBC</name>
<accession>A0A4S8LNE7</accession>
<protein>
    <submittedName>
        <fullName evidence="2">Uncharacterized protein</fullName>
    </submittedName>
</protein>
<feature type="non-terminal residue" evidence="2">
    <location>
        <position position="189"/>
    </location>
</feature>
<proteinExistence type="predicted"/>
<keyword evidence="3" id="KW-1185">Reference proteome</keyword>
<keyword evidence="1" id="KW-0175">Coiled coil</keyword>
<gene>
    <name evidence="2" type="ORF">K435DRAFT_624867</name>
</gene>
<evidence type="ECO:0000313" key="2">
    <source>
        <dbReference type="EMBL" id="THU90493.1"/>
    </source>
</evidence>
<dbReference type="Proteomes" id="UP000297245">
    <property type="component" value="Unassembled WGS sequence"/>
</dbReference>
<evidence type="ECO:0000313" key="3">
    <source>
        <dbReference type="Proteomes" id="UP000297245"/>
    </source>
</evidence>
<evidence type="ECO:0000256" key="1">
    <source>
        <dbReference type="SAM" id="Coils"/>
    </source>
</evidence>
<reference evidence="2 3" key="1">
    <citation type="journal article" date="2019" name="Nat. Ecol. Evol.">
        <title>Megaphylogeny resolves global patterns of mushroom evolution.</title>
        <authorList>
            <person name="Varga T."/>
            <person name="Krizsan K."/>
            <person name="Foldi C."/>
            <person name="Dima B."/>
            <person name="Sanchez-Garcia M."/>
            <person name="Sanchez-Ramirez S."/>
            <person name="Szollosi G.J."/>
            <person name="Szarkandi J.G."/>
            <person name="Papp V."/>
            <person name="Albert L."/>
            <person name="Andreopoulos W."/>
            <person name="Angelini C."/>
            <person name="Antonin V."/>
            <person name="Barry K.W."/>
            <person name="Bougher N.L."/>
            <person name="Buchanan P."/>
            <person name="Buyck B."/>
            <person name="Bense V."/>
            <person name="Catcheside P."/>
            <person name="Chovatia M."/>
            <person name="Cooper J."/>
            <person name="Damon W."/>
            <person name="Desjardin D."/>
            <person name="Finy P."/>
            <person name="Geml J."/>
            <person name="Haridas S."/>
            <person name="Hughes K."/>
            <person name="Justo A."/>
            <person name="Karasinski D."/>
            <person name="Kautmanova I."/>
            <person name="Kiss B."/>
            <person name="Kocsube S."/>
            <person name="Kotiranta H."/>
            <person name="LaButti K.M."/>
            <person name="Lechner B.E."/>
            <person name="Liimatainen K."/>
            <person name="Lipzen A."/>
            <person name="Lukacs Z."/>
            <person name="Mihaltcheva S."/>
            <person name="Morgado L.N."/>
            <person name="Niskanen T."/>
            <person name="Noordeloos M.E."/>
            <person name="Ohm R.A."/>
            <person name="Ortiz-Santana B."/>
            <person name="Ovrebo C."/>
            <person name="Racz N."/>
            <person name="Riley R."/>
            <person name="Savchenko A."/>
            <person name="Shiryaev A."/>
            <person name="Soop K."/>
            <person name="Spirin V."/>
            <person name="Szebenyi C."/>
            <person name="Tomsovsky M."/>
            <person name="Tulloss R.E."/>
            <person name="Uehling J."/>
            <person name="Grigoriev I.V."/>
            <person name="Vagvolgyi C."/>
            <person name="Papp T."/>
            <person name="Martin F.M."/>
            <person name="Miettinen O."/>
            <person name="Hibbett D.S."/>
            <person name="Nagy L.G."/>
        </authorList>
    </citation>
    <scope>NUCLEOTIDE SEQUENCE [LARGE SCALE GENOMIC DNA]</scope>
    <source>
        <strain evidence="2 3">CBS 962.96</strain>
    </source>
</reference>
<feature type="non-terminal residue" evidence="2">
    <location>
        <position position="1"/>
    </location>
</feature>
<dbReference type="AlphaFoldDB" id="A0A4S8LNE7"/>
<organism evidence="2 3">
    <name type="scientific">Dendrothele bispora (strain CBS 962.96)</name>
    <dbReference type="NCBI Taxonomy" id="1314807"/>
    <lineage>
        <taxon>Eukaryota</taxon>
        <taxon>Fungi</taxon>
        <taxon>Dikarya</taxon>
        <taxon>Basidiomycota</taxon>
        <taxon>Agaricomycotina</taxon>
        <taxon>Agaricomycetes</taxon>
        <taxon>Agaricomycetidae</taxon>
        <taxon>Agaricales</taxon>
        <taxon>Agaricales incertae sedis</taxon>
        <taxon>Dendrothele</taxon>
    </lineage>
</organism>